<evidence type="ECO:0000313" key="7">
    <source>
        <dbReference type="EMBL" id="KAJ4455925.1"/>
    </source>
</evidence>
<reference evidence="7" key="1">
    <citation type="journal article" date="2022" name="bioRxiv">
        <title>Genomics of Preaxostyla Flagellates Illuminates Evolutionary Transitions and the Path Towards Mitochondrial Loss.</title>
        <authorList>
            <person name="Novak L.V.F."/>
            <person name="Treitli S.C."/>
            <person name="Pyrih J."/>
            <person name="Halakuc P."/>
            <person name="Pipaliya S.V."/>
            <person name="Vacek V."/>
            <person name="Brzon O."/>
            <person name="Soukal P."/>
            <person name="Eme L."/>
            <person name="Dacks J.B."/>
            <person name="Karnkowska A."/>
            <person name="Elias M."/>
            <person name="Hampl V."/>
        </authorList>
    </citation>
    <scope>NUCLEOTIDE SEQUENCE</scope>
    <source>
        <strain evidence="7">RCP-MX</strain>
    </source>
</reference>
<comment type="caution">
    <text evidence="7">The sequence shown here is derived from an EMBL/GenBank/DDBJ whole genome shotgun (WGS) entry which is preliminary data.</text>
</comment>
<dbReference type="PANTHER" id="PTHR43525:SF1">
    <property type="entry name" value="PROTEIN MALY"/>
    <property type="match status" value="1"/>
</dbReference>
<evidence type="ECO:0000313" key="8">
    <source>
        <dbReference type="Proteomes" id="UP001141327"/>
    </source>
</evidence>
<organism evidence="7 8">
    <name type="scientific">Paratrimastix pyriformis</name>
    <dbReference type="NCBI Taxonomy" id="342808"/>
    <lineage>
        <taxon>Eukaryota</taxon>
        <taxon>Metamonada</taxon>
        <taxon>Preaxostyla</taxon>
        <taxon>Paratrimastigidae</taxon>
        <taxon>Paratrimastix</taxon>
    </lineage>
</organism>
<dbReference type="PANTHER" id="PTHR43525">
    <property type="entry name" value="PROTEIN MALY"/>
    <property type="match status" value="1"/>
</dbReference>
<sequence length="427" mass="47545">MAEQQQELFSTVDRTGTNSLKWARYPPGTIPMWVADMDLAVPSAISEAVQQRAKHPVFGYTVFPFSLKRAICDWAQRRHNWHVEPQWLSFAPGVVPAFNVAIHALTQPGDKVAVLVPLYYPMCWAVSENGRRLLRSPLIERQVPSGNVGETMLSYEIDFVDLEKKLADPKCRLLLLSSPHNPTGRVWRRQELEALAALCAKYNITVVSDEIHWDLVLPHTDHAHIPFASLSRDAAMRTLTCTAPSKTFNISGLGFSYLVAENPTILAKWNAMASQVGIFPGPPFGMVATEAAYTQCAPWVDQLRQHIQGNFDVVCAALRAAGLWDLVRPARSEAMFLMWLDCRQLVASRQLKALCDRRDMTVTDPDHNEGYLAGWLAEAARVGMSDGCEFGVQGEGFLRMNLGCARETVVEAMRCIVEALTKPVAPK</sequence>
<comment type="similarity">
    <text evidence="5">Belongs to the class-II pyridoxal-phosphate-dependent aminotransferase family. MalY/PatB cystathionine beta-lyase subfamily.</text>
</comment>
<dbReference type="InterPro" id="IPR051798">
    <property type="entry name" value="Class-II_PLP-Dep_Aminotrans"/>
</dbReference>
<keyword evidence="8" id="KW-1185">Reference proteome</keyword>
<dbReference type="InterPro" id="IPR015422">
    <property type="entry name" value="PyrdxlP-dep_Trfase_small"/>
</dbReference>
<keyword evidence="4 7" id="KW-0456">Lyase</keyword>
<accession>A0ABQ8UGI6</accession>
<dbReference type="Pfam" id="PF00155">
    <property type="entry name" value="Aminotran_1_2"/>
    <property type="match status" value="1"/>
</dbReference>
<gene>
    <name evidence="7" type="ORF">PAPYR_8999</name>
</gene>
<dbReference type="Gene3D" id="3.90.1150.10">
    <property type="entry name" value="Aspartate Aminotransferase, domain 1"/>
    <property type="match status" value="1"/>
</dbReference>
<dbReference type="GO" id="GO:0047804">
    <property type="term" value="F:cysteine-S-conjugate beta-lyase activity"/>
    <property type="evidence" value="ECO:0007669"/>
    <property type="project" value="UniProtKB-EC"/>
</dbReference>
<dbReference type="InterPro" id="IPR015424">
    <property type="entry name" value="PyrdxlP-dep_Trfase"/>
</dbReference>
<dbReference type="InterPro" id="IPR004839">
    <property type="entry name" value="Aminotransferase_I/II_large"/>
</dbReference>
<dbReference type="Gene3D" id="3.40.640.10">
    <property type="entry name" value="Type I PLP-dependent aspartate aminotransferase-like (Major domain)"/>
    <property type="match status" value="1"/>
</dbReference>
<evidence type="ECO:0000259" key="6">
    <source>
        <dbReference type="Pfam" id="PF00155"/>
    </source>
</evidence>
<feature type="domain" description="Aminotransferase class I/classII large" evidence="6">
    <location>
        <begin position="41"/>
        <end position="414"/>
    </location>
</feature>
<dbReference type="InterPro" id="IPR015421">
    <property type="entry name" value="PyrdxlP-dep_Trfase_major"/>
</dbReference>
<dbReference type="Proteomes" id="UP001141327">
    <property type="component" value="Unassembled WGS sequence"/>
</dbReference>
<dbReference type="CDD" id="cd00609">
    <property type="entry name" value="AAT_like"/>
    <property type="match status" value="1"/>
</dbReference>
<evidence type="ECO:0000256" key="2">
    <source>
        <dbReference type="ARBA" id="ARBA00012224"/>
    </source>
</evidence>
<keyword evidence="3" id="KW-0663">Pyridoxal phosphate</keyword>
<evidence type="ECO:0000256" key="4">
    <source>
        <dbReference type="ARBA" id="ARBA00023239"/>
    </source>
</evidence>
<evidence type="ECO:0000256" key="1">
    <source>
        <dbReference type="ARBA" id="ARBA00001933"/>
    </source>
</evidence>
<dbReference type="EMBL" id="JAPMOS010000088">
    <property type="protein sequence ID" value="KAJ4455925.1"/>
    <property type="molecule type" value="Genomic_DNA"/>
</dbReference>
<proteinExistence type="inferred from homology"/>
<dbReference type="NCBIfam" id="TIGR04350">
    <property type="entry name" value="C_S_lyase_PatB"/>
    <property type="match status" value="1"/>
</dbReference>
<evidence type="ECO:0000256" key="3">
    <source>
        <dbReference type="ARBA" id="ARBA00022898"/>
    </source>
</evidence>
<name>A0ABQ8UGI6_9EUKA</name>
<comment type="cofactor">
    <cofactor evidence="1">
        <name>pyridoxal 5'-phosphate</name>
        <dbReference type="ChEBI" id="CHEBI:597326"/>
    </cofactor>
</comment>
<protein>
    <recommendedName>
        <fullName evidence="2">cysteine-S-conjugate beta-lyase</fullName>
        <ecNumber evidence="2">4.4.1.13</ecNumber>
    </recommendedName>
</protein>
<dbReference type="SUPFAM" id="SSF53383">
    <property type="entry name" value="PLP-dependent transferases"/>
    <property type="match status" value="1"/>
</dbReference>
<dbReference type="EC" id="4.4.1.13" evidence="2"/>
<dbReference type="InterPro" id="IPR027619">
    <property type="entry name" value="C-S_lyase_PatB-like"/>
</dbReference>
<evidence type="ECO:0000256" key="5">
    <source>
        <dbReference type="ARBA" id="ARBA00037974"/>
    </source>
</evidence>